<name>A0A512BGR3_9BACT</name>
<keyword evidence="2" id="KW-1185">Reference proteome</keyword>
<organism evidence="1 2">
    <name type="scientific">Segetibacter aerophilus</name>
    <dbReference type="NCBI Taxonomy" id="670293"/>
    <lineage>
        <taxon>Bacteria</taxon>
        <taxon>Pseudomonadati</taxon>
        <taxon>Bacteroidota</taxon>
        <taxon>Chitinophagia</taxon>
        <taxon>Chitinophagales</taxon>
        <taxon>Chitinophagaceae</taxon>
        <taxon>Segetibacter</taxon>
    </lineage>
</organism>
<proteinExistence type="predicted"/>
<dbReference type="EMBL" id="BJYT01000017">
    <property type="protein sequence ID" value="GEO11158.1"/>
    <property type="molecule type" value="Genomic_DNA"/>
</dbReference>
<reference evidence="1 2" key="1">
    <citation type="submission" date="2019-07" db="EMBL/GenBank/DDBJ databases">
        <title>Whole genome shotgun sequence of Segetibacter aerophilus NBRC 106135.</title>
        <authorList>
            <person name="Hosoyama A."/>
            <person name="Uohara A."/>
            <person name="Ohji S."/>
            <person name="Ichikawa N."/>
        </authorList>
    </citation>
    <scope>NUCLEOTIDE SEQUENCE [LARGE SCALE GENOMIC DNA]</scope>
    <source>
        <strain evidence="1 2">NBRC 106135</strain>
    </source>
</reference>
<accession>A0A512BGR3</accession>
<evidence type="ECO:0000313" key="1">
    <source>
        <dbReference type="EMBL" id="GEO11158.1"/>
    </source>
</evidence>
<dbReference type="Proteomes" id="UP000321513">
    <property type="component" value="Unassembled WGS sequence"/>
</dbReference>
<evidence type="ECO:0000313" key="2">
    <source>
        <dbReference type="Proteomes" id="UP000321513"/>
    </source>
</evidence>
<comment type="caution">
    <text evidence="1">The sequence shown here is derived from an EMBL/GenBank/DDBJ whole genome shotgun (WGS) entry which is preliminary data.</text>
</comment>
<dbReference type="AlphaFoldDB" id="A0A512BGR3"/>
<gene>
    <name evidence="1" type="ORF">SAE01_36540</name>
</gene>
<protein>
    <submittedName>
        <fullName evidence="1">Uncharacterized protein</fullName>
    </submittedName>
</protein>
<sequence>MDLKDLENMSCYDPVTDTQANHPFDRSEIKHIIITKKVYPLILRNYQNLLRGKWRVINEGKPNSFTFKPVEATTTSKSE</sequence>